<dbReference type="PROSITE" id="PS51186">
    <property type="entry name" value="GNAT"/>
    <property type="match status" value="1"/>
</dbReference>
<dbReference type="InterPro" id="IPR000182">
    <property type="entry name" value="GNAT_dom"/>
</dbReference>
<reference evidence="2 3" key="1">
    <citation type="submission" date="2023-07" db="EMBL/GenBank/DDBJ databases">
        <title>Sequencing the genomes of 1000 actinobacteria strains.</title>
        <authorList>
            <person name="Klenk H.-P."/>
        </authorList>
    </citation>
    <scope>NUCLEOTIDE SEQUENCE [LARGE SCALE GENOMIC DNA]</scope>
    <source>
        <strain evidence="2 3">DSM 19515</strain>
    </source>
</reference>
<evidence type="ECO:0000313" key="3">
    <source>
        <dbReference type="Proteomes" id="UP001230145"/>
    </source>
</evidence>
<keyword evidence="3" id="KW-1185">Reference proteome</keyword>
<accession>A0ABT9PIB0</accession>
<comment type="caution">
    <text evidence="2">The sequence shown here is derived from an EMBL/GenBank/DDBJ whole genome shotgun (WGS) entry which is preliminary data.</text>
</comment>
<dbReference type="InterPro" id="IPR016181">
    <property type="entry name" value="Acyl_CoA_acyltransferase"/>
</dbReference>
<protein>
    <submittedName>
        <fullName evidence="2">GNAT family N-acyltransferase</fullName>
    </submittedName>
</protein>
<gene>
    <name evidence="2" type="ORF">J2S45_000896</name>
</gene>
<dbReference type="EMBL" id="JAUSQL010000001">
    <property type="protein sequence ID" value="MDP9832217.1"/>
    <property type="molecule type" value="Genomic_DNA"/>
</dbReference>
<dbReference type="RefSeq" id="WP_307634663.1">
    <property type="nucleotide sequence ID" value="NZ_JAUSQL010000001.1"/>
</dbReference>
<name>A0ABT9PIB0_9ACTO</name>
<dbReference type="Pfam" id="PF13673">
    <property type="entry name" value="Acetyltransf_10"/>
    <property type="match status" value="1"/>
</dbReference>
<organism evidence="2 3">
    <name type="scientific">Trueperella abortisuis</name>
    <dbReference type="NCBI Taxonomy" id="445930"/>
    <lineage>
        <taxon>Bacteria</taxon>
        <taxon>Bacillati</taxon>
        <taxon>Actinomycetota</taxon>
        <taxon>Actinomycetes</taxon>
        <taxon>Actinomycetales</taxon>
        <taxon>Actinomycetaceae</taxon>
        <taxon>Trueperella</taxon>
    </lineage>
</organism>
<dbReference type="Proteomes" id="UP001230145">
    <property type="component" value="Unassembled WGS sequence"/>
</dbReference>
<evidence type="ECO:0000313" key="2">
    <source>
        <dbReference type="EMBL" id="MDP9832217.1"/>
    </source>
</evidence>
<dbReference type="CDD" id="cd04301">
    <property type="entry name" value="NAT_SF"/>
    <property type="match status" value="1"/>
</dbReference>
<sequence length="153" mass="17158">MNVWEVSTEEELERCFAIRLAVFVDEQNVAAENEIDALDLDPSTRHVLAEVDGRDAGTARLLVDGPGRVHVGRMAVHAWTRGTGVGRAVMMKIHEMALDYAVDGVTRSELSAQEAAMGFYRSLGYEVKNGQRYLDEGIWHQDMILDLRRADVR</sequence>
<feature type="domain" description="N-acetyltransferase" evidence="1">
    <location>
        <begin position="1"/>
        <end position="148"/>
    </location>
</feature>
<proteinExistence type="predicted"/>
<dbReference type="Gene3D" id="3.40.630.30">
    <property type="match status" value="1"/>
</dbReference>
<dbReference type="SUPFAM" id="SSF55729">
    <property type="entry name" value="Acyl-CoA N-acyltransferases (Nat)"/>
    <property type="match status" value="1"/>
</dbReference>
<evidence type="ECO:0000259" key="1">
    <source>
        <dbReference type="PROSITE" id="PS51186"/>
    </source>
</evidence>